<evidence type="ECO:0000259" key="7">
    <source>
        <dbReference type="Pfam" id="PF14322"/>
    </source>
</evidence>
<comment type="similarity">
    <text evidence="2">Belongs to the SusD family.</text>
</comment>
<dbReference type="Gene3D" id="1.25.40.390">
    <property type="match status" value="1"/>
</dbReference>
<organism evidence="8 9">
    <name type="scientific">Pedobacter xixiisoli</name>
    <dbReference type="NCBI Taxonomy" id="1476464"/>
    <lineage>
        <taxon>Bacteria</taxon>
        <taxon>Pseudomonadati</taxon>
        <taxon>Bacteroidota</taxon>
        <taxon>Sphingobacteriia</taxon>
        <taxon>Sphingobacteriales</taxon>
        <taxon>Sphingobacteriaceae</taxon>
        <taxon>Pedobacter</taxon>
    </lineage>
</organism>
<dbReference type="Proteomes" id="UP000219281">
    <property type="component" value="Unassembled WGS sequence"/>
</dbReference>
<dbReference type="SUPFAM" id="SSF48452">
    <property type="entry name" value="TPR-like"/>
    <property type="match status" value="1"/>
</dbReference>
<keyword evidence="5" id="KW-0998">Cell outer membrane</keyword>
<reference evidence="9" key="1">
    <citation type="submission" date="2017-09" db="EMBL/GenBank/DDBJ databases">
        <authorList>
            <person name="Varghese N."/>
            <person name="Submissions S."/>
        </authorList>
    </citation>
    <scope>NUCLEOTIDE SEQUENCE [LARGE SCALE GENOMIC DNA]</scope>
    <source>
        <strain evidence="9">CGMCC 1.12803</strain>
    </source>
</reference>
<feature type="domain" description="RagB/SusD" evidence="6">
    <location>
        <begin position="348"/>
        <end position="485"/>
    </location>
</feature>
<dbReference type="Gene3D" id="1.25.40.900">
    <property type="match status" value="1"/>
</dbReference>
<dbReference type="CDD" id="cd08977">
    <property type="entry name" value="SusD"/>
    <property type="match status" value="1"/>
</dbReference>
<evidence type="ECO:0000256" key="2">
    <source>
        <dbReference type="ARBA" id="ARBA00006275"/>
    </source>
</evidence>
<sequence>MKSSTFNIMKKYYILLIVLLLGFSSCEKILDKEPTDKLSLEDLFKDVQGAKTALAGSYKALLEEDHYNKNMMVYPDILAGNIKFSKNTNLRLENVYEVALDAQVSSMNATYASLYSELNNVNNVIKYTPSSAGSTIEKAKIIAEAKAIRALIHFDLVRIFARPFNYTTDASHLGISVILQPQLYSDPSPFRATVAETYNVIIKDLTEAIAAFDDTNVGVLNSGSKQNYFTKSSTKALLAKVYLYQNNWNAAFALADEIIKSNQYTLITNANYVASWVGRVPSSESIFELPVETNFTGGGLGVYYESSNLSSYRMYAATGDLTGLYSTDDVRGITKMFNREAINGVNYVFTKKYQGGATLATPIKVLRLSELHLIRAEAAVEKTVADFTVANADLNLIRKRGDAGAITLNLTTKEAVIDAILLERRKELAFEGNLLFDLMRRKKDIVRVDVTPVVKNLLTDDDRLIMPLPANTVNANRNMKQNPGY</sequence>
<evidence type="ECO:0000256" key="4">
    <source>
        <dbReference type="ARBA" id="ARBA00023136"/>
    </source>
</evidence>
<evidence type="ECO:0000256" key="1">
    <source>
        <dbReference type="ARBA" id="ARBA00004442"/>
    </source>
</evidence>
<name>A0A286A6L1_9SPHI</name>
<dbReference type="PROSITE" id="PS51257">
    <property type="entry name" value="PROKAR_LIPOPROTEIN"/>
    <property type="match status" value="1"/>
</dbReference>
<dbReference type="AlphaFoldDB" id="A0A286A6L1"/>
<dbReference type="InterPro" id="IPR011990">
    <property type="entry name" value="TPR-like_helical_dom_sf"/>
</dbReference>
<evidence type="ECO:0000313" key="8">
    <source>
        <dbReference type="EMBL" id="SOD17558.1"/>
    </source>
</evidence>
<dbReference type="Pfam" id="PF14322">
    <property type="entry name" value="SusD-like_3"/>
    <property type="match status" value="1"/>
</dbReference>
<dbReference type="InterPro" id="IPR033985">
    <property type="entry name" value="SusD-like_N"/>
</dbReference>
<proteinExistence type="inferred from homology"/>
<keyword evidence="3" id="KW-0732">Signal</keyword>
<dbReference type="OrthoDB" id="1080118at2"/>
<dbReference type="GO" id="GO:0009279">
    <property type="term" value="C:cell outer membrane"/>
    <property type="evidence" value="ECO:0007669"/>
    <property type="project" value="UniProtKB-SubCell"/>
</dbReference>
<dbReference type="Pfam" id="PF07980">
    <property type="entry name" value="SusD_RagB"/>
    <property type="match status" value="1"/>
</dbReference>
<evidence type="ECO:0000256" key="5">
    <source>
        <dbReference type="ARBA" id="ARBA00023237"/>
    </source>
</evidence>
<dbReference type="Gene3D" id="2.20.20.130">
    <property type="match status" value="1"/>
</dbReference>
<accession>A0A286A6L1</accession>
<feature type="domain" description="SusD-like N-terminal" evidence="7">
    <location>
        <begin position="71"/>
        <end position="243"/>
    </location>
</feature>
<comment type="subcellular location">
    <subcellularLocation>
        <location evidence="1">Cell outer membrane</location>
    </subcellularLocation>
</comment>
<evidence type="ECO:0000256" key="3">
    <source>
        <dbReference type="ARBA" id="ARBA00022729"/>
    </source>
</evidence>
<dbReference type="EMBL" id="OCMT01000003">
    <property type="protein sequence ID" value="SOD17558.1"/>
    <property type="molecule type" value="Genomic_DNA"/>
</dbReference>
<evidence type="ECO:0000259" key="6">
    <source>
        <dbReference type="Pfam" id="PF07980"/>
    </source>
</evidence>
<keyword evidence="9" id="KW-1185">Reference proteome</keyword>
<dbReference type="InterPro" id="IPR012944">
    <property type="entry name" value="SusD_RagB_dom"/>
</dbReference>
<protein>
    <submittedName>
        <fullName evidence="8">SusD family protein</fullName>
    </submittedName>
</protein>
<keyword evidence="4" id="KW-0472">Membrane</keyword>
<evidence type="ECO:0000313" key="9">
    <source>
        <dbReference type="Proteomes" id="UP000219281"/>
    </source>
</evidence>
<gene>
    <name evidence="8" type="ORF">SAMN06297358_2576</name>
</gene>